<organism evidence="1 2">
    <name type="scientific">Paraburkholderia caledonica</name>
    <dbReference type="NCBI Taxonomy" id="134536"/>
    <lineage>
        <taxon>Bacteria</taxon>
        <taxon>Pseudomonadati</taxon>
        <taxon>Pseudomonadota</taxon>
        <taxon>Betaproteobacteria</taxon>
        <taxon>Burkholderiales</taxon>
        <taxon>Burkholderiaceae</taxon>
        <taxon>Paraburkholderia</taxon>
    </lineage>
</organism>
<accession>A0ABU1L7I1</accession>
<comment type="caution">
    <text evidence="1">The sequence shown here is derived from an EMBL/GenBank/DDBJ whole genome shotgun (WGS) entry which is preliminary data.</text>
</comment>
<reference evidence="1 2" key="1">
    <citation type="submission" date="2023-07" db="EMBL/GenBank/DDBJ databases">
        <title>Sorghum-associated microbial communities from plants grown in Nebraska, USA.</title>
        <authorList>
            <person name="Schachtman D."/>
        </authorList>
    </citation>
    <scope>NUCLEOTIDE SEQUENCE [LARGE SCALE GENOMIC DNA]</scope>
    <source>
        <strain evidence="1 2">DS1039</strain>
    </source>
</reference>
<evidence type="ECO:0000313" key="2">
    <source>
        <dbReference type="Proteomes" id="UP001185254"/>
    </source>
</evidence>
<gene>
    <name evidence="1" type="ORF">J2776_005864</name>
</gene>
<dbReference type="Proteomes" id="UP001185254">
    <property type="component" value="Unassembled WGS sequence"/>
</dbReference>
<proteinExistence type="predicted"/>
<name>A0ABU1L7I1_9BURK</name>
<dbReference type="EMBL" id="JAVDQN010000007">
    <property type="protein sequence ID" value="MDR6379140.1"/>
    <property type="molecule type" value="Genomic_DNA"/>
</dbReference>
<sequence length="39" mass="4243">MKNLLARVTQRVGLLANGLRKNQQLPSNAMTGAGFVNYP</sequence>
<protein>
    <submittedName>
        <fullName evidence="1">Uncharacterized protein</fullName>
    </submittedName>
</protein>
<keyword evidence="2" id="KW-1185">Reference proteome</keyword>
<evidence type="ECO:0000313" key="1">
    <source>
        <dbReference type="EMBL" id="MDR6379140.1"/>
    </source>
</evidence>